<dbReference type="Pfam" id="PF00498">
    <property type="entry name" value="FHA"/>
    <property type="match status" value="1"/>
</dbReference>
<dbReference type="HOGENOM" id="CLU_101290_0_0_4"/>
<keyword evidence="4" id="KW-1185">Reference proteome</keyword>
<keyword evidence="1" id="KW-1133">Transmembrane helix</keyword>
<dbReference type="InterPro" id="IPR050923">
    <property type="entry name" value="Cell_Proc_Reg/RNA_Proc"/>
</dbReference>
<name>W0SFT8_9PROT</name>
<dbReference type="RefSeq" id="WP_052473576.1">
    <property type="nucleotide sequence ID" value="NZ_AP012547.1"/>
</dbReference>
<dbReference type="InterPro" id="IPR008984">
    <property type="entry name" value="SMAD_FHA_dom_sf"/>
</dbReference>
<protein>
    <recommendedName>
        <fullName evidence="2">FHA domain-containing protein</fullName>
    </recommendedName>
</protein>
<proteinExistence type="predicted"/>
<dbReference type="SUPFAM" id="SSF49879">
    <property type="entry name" value="SMAD/FHA domain"/>
    <property type="match status" value="1"/>
</dbReference>
<dbReference type="Gene3D" id="2.60.200.20">
    <property type="match status" value="1"/>
</dbReference>
<dbReference type="PANTHER" id="PTHR23308">
    <property type="entry name" value="NUCLEAR INHIBITOR OF PROTEIN PHOSPHATASE-1"/>
    <property type="match status" value="1"/>
</dbReference>
<evidence type="ECO:0000313" key="3">
    <source>
        <dbReference type="EMBL" id="BAO30134.1"/>
    </source>
</evidence>
<organism evidence="3 4">
    <name type="scientific">Sulfuritalea hydrogenivorans sk43H</name>
    <dbReference type="NCBI Taxonomy" id="1223802"/>
    <lineage>
        <taxon>Bacteria</taxon>
        <taxon>Pseudomonadati</taxon>
        <taxon>Pseudomonadota</taxon>
        <taxon>Betaproteobacteria</taxon>
        <taxon>Nitrosomonadales</taxon>
        <taxon>Sterolibacteriaceae</taxon>
        <taxon>Sulfuritalea</taxon>
    </lineage>
</organism>
<dbReference type="STRING" id="1223802.SUTH_02345"/>
<keyword evidence="1" id="KW-0812">Transmembrane</keyword>
<accession>W0SFT8</accession>
<evidence type="ECO:0000256" key="1">
    <source>
        <dbReference type="SAM" id="Phobius"/>
    </source>
</evidence>
<dbReference type="EMBL" id="AP012547">
    <property type="protein sequence ID" value="BAO30134.1"/>
    <property type="molecule type" value="Genomic_DNA"/>
</dbReference>
<keyword evidence="1" id="KW-0472">Membrane</keyword>
<feature type="transmembrane region" description="Helical" evidence="1">
    <location>
        <begin position="6"/>
        <end position="23"/>
    </location>
</feature>
<reference evidence="3 4" key="1">
    <citation type="journal article" date="2014" name="Syst. Appl. Microbiol.">
        <title>Complete genomes of freshwater sulfur oxidizers Sulfuricella denitrificans skB26 and Sulfuritalea hydrogenivorans sk43H: genetic insights into the sulfur oxidation pathway of betaproteobacteria.</title>
        <authorList>
            <person name="Watanabe T."/>
            <person name="Kojima H."/>
            <person name="Fukui M."/>
        </authorList>
    </citation>
    <scope>NUCLEOTIDE SEQUENCE [LARGE SCALE GENOMIC DNA]</scope>
    <source>
        <strain evidence="3">DSM22779</strain>
    </source>
</reference>
<sequence>MLKHYIFWGLFALVLAGVAATLINNRKARQRRDAENARALAAAVSAAAAKAAASPPKAAAAEAAYDPTATRIHVRTTPVGANPALQNREEVPLPKEAVPRLVCVGGTQKDNTFPVTAAGITVGRSADNDIVITDARASQRHAWVGIVDSKVVLRDLGSTNGTFLNAQIDSPVDEVALIPGDTIFFGGHGRDQFLFVVD</sequence>
<dbReference type="AlphaFoldDB" id="W0SFT8"/>
<dbReference type="Proteomes" id="UP000031637">
    <property type="component" value="Chromosome"/>
</dbReference>
<dbReference type="InterPro" id="IPR000253">
    <property type="entry name" value="FHA_dom"/>
</dbReference>
<gene>
    <name evidence="3" type="ORF">SUTH_02345</name>
</gene>
<dbReference type="KEGG" id="shd:SUTH_02345"/>
<feature type="domain" description="FHA" evidence="2">
    <location>
        <begin position="120"/>
        <end position="169"/>
    </location>
</feature>
<dbReference type="SMART" id="SM00240">
    <property type="entry name" value="FHA"/>
    <property type="match status" value="1"/>
</dbReference>
<evidence type="ECO:0000259" key="2">
    <source>
        <dbReference type="PROSITE" id="PS50006"/>
    </source>
</evidence>
<dbReference type="PROSITE" id="PS50006">
    <property type="entry name" value="FHA_DOMAIN"/>
    <property type="match status" value="1"/>
</dbReference>
<evidence type="ECO:0000313" key="4">
    <source>
        <dbReference type="Proteomes" id="UP000031637"/>
    </source>
</evidence>
<dbReference type="CDD" id="cd00060">
    <property type="entry name" value="FHA"/>
    <property type="match status" value="1"/>
</dbReference>